<protein>
    <submittedName>
        <fullName evidence="3">LytTR family transcriptional regulator</fullName>
    </submittedName>
</protein>
<proteinExistence type="predicted"/>
<feature type="transmembrane region" description="Helical" evidence="1">
    <location>
        <begin position="115"/>
        <end position="136"/>
    </location>
</feature>
<dbReference type="Gene3D" id="2.40.50.1020">
    <property type="entry name" value="LytTr DNA-binding domain"/>
    <property type="match status" value="1"/>
</dbReference>
<organism evidence="3 4">
    <name type="scientific">Parasphingorhabdus halotolerans</name>
    <dbReference type="NCBI Taxonomy" id="2725558"/>
    <lineage>
        <taxon>Bacteria</taxon>
        <taxon>Pseudomonadati</taxon>
        <taxon>Pseudomonadota</taxon>
        <taxon>Alphaproteobacteria</taxon>
        <taxon>Sphingomonadales</taxon>
        <taxon>Sphingomonadaceae</taxon>
        <taxon>Parasphingorhabdus</taxon>
    </lineage>
</organism>
<dbReference type="Proteomes" id="UP000501600">
    <property type="component" value="Chromosome"/>
</dbReference>
<dbReference type="AlphaFoldDB" id="A0A6H2DM19"/>
<keyword evidence="1" id="KW-1133">Transmembrane helix</keyword>
<keyword evidence="1" id="KW-0472">Membrane</keyword>
<accession>A0A6H2DM19</accession>
<dbReference type="PROSITE" id="PS50930">
    <property type="entry name" value="HTH_LYTTR"/>
    <property type="match status" value="1"/>
</dbReference>
<reference evidence="3 4" key="1">
    <citation type="submission" date="2020-04" db="EMBL/GenBank/DDBJ databases">
        <title>Genome sequence for Sphingorhabdus sp. strain M1.</title>
        <authorList>
            <person name="Park S.-J."/>
        </authorList>
    </citation>
    <scope>NUCLEOTIDE SEQUENCE [LARGE SCALE GENOMIC DNA]</scope>
    <source>
        <strain evidence="3 4">JK6</strain>
    </source>
</reference>
<feature type="domain" description="HTH LytTR-type" evidence="2">
    <location>
        <begin position="214"/>
        <end position="302"/>
    </location>
</feature>
<evidence type="ECO:0000259" key="2">
    <source>
        <dbReference type="PROSITE" id="PS50930"/>
    </source>
</evidence>
<keyword evidence="1" id="KW-0812">Transmembrane</keyword>
<dbReference type="KEGG" id="phao:HF685_10895"/>
<gene>
    <name evidence="3" type="ORF">HF685_10895</name>
</gene>
<dbReference type="InterPro" id="IPR007492">
    <property type="entry name" value="LytTR_DNA-bd_dom"/>
</dbReference>
<sequence length="302" mass="33437">MPTQAVGAYAQDALKTDHWPVHEAQMGVWGADMGRKSDDQIWSGKRIAIELLVMAMIGLVFGFLGPFGTFAIPVGIRLAYWVLLILVGYIVFRPISVCAGWLAEVIDISEWFAGIIASAVAALPLTFFVGFTIWGMPLDPNFFGQRFVILYLQCAMVGFGIFALMRLVFGDRDTAGPAPEKPELVFAPETGNEKPLPLIEVALHKRLPVGFPCNIFALSVEDHYVRVHAPDQSEMILLRLSDAIAEISELEGMQVHRGWWVARDAIKTAKRDGRNLKLILSNGLEIPVSRSYVGKLKQTGWI</sequence>
<evidence type="ECO:0000313" key="4">
    <source>
        <dbReference type="Proteomes" id="UP000501600"/>
    </source>
</evidence>
<dbReference type="SMART" id="SM00850">
    <property type="entry name" value="LytTR"/>
    <property type="match status" value="1"/>
</dbReference>
<dbReference type="Pfam" id="PF04397">
    <property type="entry name" value="LytTR"/>
    <property type="match status" value="1"/>
</dbReference>
<feature type="transmembrane region" description="Helical" evidence="1">
    <location>
        <begin position="51"/>
        <end position="72"/>
    </location>
</feature>
<dbReference type="GO" id="GO:0003677">
    <property type="term" value="F:DNA binding"/>
    <property type="evidence" value="ECO:0007669"/>
    <property type="project" value="InterPro"/>
</dbReference>
<keyword evidence="4" id="KW-1185">Reference proteome</keyword>
<name>A0A6H2DM19_9SPHN</name>
<evidence type="ECO:0000313" key="3">
    <source>
        <dbReference type="EMBL" id="QJB69722.1"/>
    </source>
</evidence>
<feature type="transmembrane region" description="Helical" evidence="1">
    <location>
        <begin position="148"/>
        <end position="169"/>
    </location>
</feature>
<dbReference type="EMBL" id="CP051217">
    <property type="protein sequence ID" value="QJB69722.1"/>
    <property type="molecule type" value="Genomic_DNA"/>
</dbReference>
<evidence type="ECO:0000256" key="1">
    <source>
        <dbReference type="SAM" id="Phobius"/>
    </source>
</evidence>
<feature type="transmembrane region" description="Helical" evidence="1">
    <location>
        <begin position="78"/>
        <end position="103"/>
    </location>
</feature>